<evidence type="ECO:0000256" key="1">
    <source>
        <dbReference type="ARBA" id="ARBA00006198"/>
    </source>
</evidence>
<dbReference type="Gene3D" id="3.30.420.40">
    <property type="match status" value="3"/>
</dbReference>
<dbReference type="OrthoDB" id="10265634at2759"/>
<dbReference type="InterPro" id="IPR043129">
    <property type="entry name" value="ATPase_NBD"/>
</dbReference>
<dbReference type="EC" id="2.7.1.59" evidence="2"/>
<organism evidence="7 8">
    <name type="scientific">Streblomastix strix</name>
    <dbReference type="NCBI Taxonomy" id="222440"/>
    <lineage>
        <taxon>Eukaryota</taxon>
        <taxon>Metamonada</taxon>
        <taxon>Preaxostyla</taxon>
        <taxon>Oxymonadida</taxon>
        <taxon>Streblomastigidae</taxon>
        <taxon>Streblomastix</taxon>
    </lineage>
</organism>
<evidence type="ECO:0000256" key="2">
    <source>
        <dbReference type="ARBA" id="ARBA00012122"/>
    </source>
</evidence>
<dbReference type="AlphaFoldDB" id="A0A5J4WHI6"/>
<sequence>MESQRELFVGLDIGSTTVKLVCLDEGLNIVFQRYERHLADIKTAISKLFEEADQTIFRKPGSEWDGLDRVKIGVSGSGGFGVAKALGVPFTQEVLACTKAIKELLPRVDVAIELGGEDGKITYFGKNGETEQRMNGMCAGGTGAFIDQMVSLLRLESVGGAAALNILAGKHSTIYPIASRCGVFAKTDVQSLLNDGASKEDIAASVLNAVVMQTIAGLACGRRISGKVVYLGGPLYFLSELRTQFTQVLGLDTENDVIFPKDALFFVTIGAALTARSVGSDEKETALEESRRIQIMKEEQQQKKQELENGIGQRKDRDQSGIFNNARSELQCGFETISSHPKSRFGKLLIGQDEQIDDNNGLDDQIDDRDEAQMTMAAQSQSFSSLVKLHHRQSWIHLMEQMQRGIQLPPDNARSSGVTGYGEQLVKAAIGVDNAEVETVAHFRAARHFVPKVDFLIDIGGQDMKCLFIKV</sequence>
<evidence type="ECO:0000256" key="5">
    <source>
        <dbReference type="SAM" id="MobiDB-lite"/>
    </source>
</evidence>
<dbReference type="PANTHER" id="PTHR32329:SF4">
    <property type="entry name" value="ACTIVATOR OF 2-HYDROXYACYL-COA DEHYDRATASE"/>
    <property type="match status" value="1"/>
</dbReference>
<dbReference type="EMBL" id="SNRW01002028">
    <property type="protein sequence ID" value="KAA6394146.1"/>
    <property type="molecule type" value="Genomic_DNA"/>
</dbReference>
<proteinExistence type="inferred from homology"/>
<dbReference type="PANTHER" id="PTHR32329">
    <property type="entry name" value="BIFUNCTIONAL PROTEIN [INCLUDES 2-HYDROXYACYL-COA DEHYDRATASE (N-TER) AND ITS ACTIVATOR DOMAIN (C_TERM)-RELATED"/>
    <property type="match status" value="1"/>
</dbReference>
<dbReference type="SUPFAM" id="SSF53067">
    <property type="entry name" value="Actin-like ATPase domain"/>
    <property type="match status" value="2"/>
</dbReference>
<dbReference type="InterPro" id="IPR002731">
    <property type="entry name" value="ATPase_BadF"/>
</dbReference>
<dbReference type="Pfam" id="PF01869">
    <property type="entry name" value="BcrAD_BadFG"/>
    <property type="match status" value="1"/>
</dbReference>
<dbReference type="InterPro" id="IPR051805">
    <property type="entry name" value="Dehydratase_Activator_Redct"/>
</dbReference>
<protein>
    <recommendedName>
        <fullName evidence="3">N-acetyl-D-glucosamine kinase</fullName>
        <ecNumber evidence="2">2.7.1.59</ecNumber>
    </recommendedName>
    <alternativeName>
        <fullName evidence="4">GlcNAc kinase</fullName>
    </alternativeName>
</protein>
<comment type="similarity">
    <text evidence="1">Belongs to the eukaryotic-type N-acetylglucosamine kinase family.</text>
</comment>
<comment type="caution">
    <text evidence="7">The sequence shown here is derived from an EMBL/GenBank/DDBJ whole genome shotgun (WGS) entry which is preliminary data.</text>
</comment>
<dbReference type="CDD" id="cd24034">
    <property type="entry name" value="ASKHA_NBD_O66634-like_rpt1"/>
    <property type="match status" value="1"/>
</dbReference>
<evidence type="ECO:0000256" key="3">
    <source>
        <dbReference type="ARBA" id="ARBA00014974"/>
    </source>
</evidence>
<accession>A0A5J4WHI6</accession>
<evidence type="ECO:0000256" key="4">
    <source>
        <dbReference type="ARBA" id="ARBA00031123"/>
    </source>
</evidence>
<reference evidence="7 8" key="1">
    <citation type="submission" date="2019-03" db="EMBL/GenBank/DDBJ databases">
        <title>Single cell metagenomics reveals metabolic interactions within the superorganism composed of flagellate Streblomastix strix and complex community of Bacteroidetes bacteria on its surface.</title>
        <authorList>
            <person name="Treitli S.C."/>
            <person name="Kolisko M."/>
            <person name="Husnik F."/>
            <person name="Keeling P."/>
            <person name="Hampl V."/>
        </authorList>
    </citation>
    <scope>NUCLEOTIDE SEQUENCE [LARGE SCALE GENOMIC DNA]</scope>
    <source>
        <strain evidence="7">ST1C</strain>
    </source>
</reference>
<dbReference type="Proteomes" id="UP000324800">
    <property type="component" value="Unassembled WGS sequence"/>
</dbReference>
<evidence type="ECO:0000313" key="7">
    <source>
        <dbReference type="EMBL" id="KAA6394146.1"/>
    </source>
</evidence>
<dbReference type="GO" id="GO:0045127">
    <property type="term" value="F:N-acetylglucosamine kinase activity"/>
    <property type="evidence" value="ECO:0007669"/>
    <property type="project" value="UniProtKB-EC"/>
</dbReference>
<feature type="domain" description="ATPase BadF/BadG/BcrA/BcrD type" evidence="6">
    <location>
        <begin position="9"/>
        <end position="275"/>
    </location>
</feature>
<name>A0A5J4WHI6_9EUKA</name>
<evidence type="ECO:0000313" key="8">
    <source>
        <dbReference type="Proteomes" id="UP000324800"/>
    </source>
</evidence>
<gene>
    <name evidence="7" type="ORF">EZS28_010330</name>
</gene>
<feature type="region of interest" description="Disordered" evidence="5">
    <location>
        <begin position="299"/>
        <end position="322"/>
    </location>
</feature>
<evidence type="ECO:0000259" key="6">
    <source>
        <dbReference type="Pfam" id="PF01869"/>
    </source>
</evidence>
<feature type="compositionally biased region" description="Basic and acidic residues" evidence="5">
    <location>
        <begin position="299"/>
        <end position="319"/>
    </location>
</feature>